<keyword evidence="2" id="KW-0408">Iron</keyword>
<sequence>MTDHPVSGTDDFDPHAPETFDNVHDTYRRLRAECPVAHSNAHGGFWALTRHADIVDAVTDSETFITSRINVIPNMAMGERRPPLGKDPPEHTPYRRALDRTLRASRVAALEPVLREHAARELDRMIAAGGGDISSDFATIFPAWVAVEWLNLDPAHAALLAEVARLYNIAWRASDTAVVRQTSQDLYAIAEGLVADRQQHPRPVATDPASALLAEETPGGPILPHYVVATIRQTLVVGLMAPPPLFGSICVHLSRDPALQDLLRTTPDRIPAAIEELLRLYGPYRGFARTPTRDVEIGGRTIPRDDAVTMVYASANRDEAIFDAPDEFRFDRPRIREHLAFGRGAHQCAGSGLVRLELRIFLEELLRRTSQIQVNGEVEMTRLPELGPVSTPVRLVAAQG</sequence>
<dbReference type="Gene3D" id="1.10.630.10">
    <property type="entry name" value="Cytochrome P450"/>
    <property type="match status" value="1"/>
</dbReference>
<comment type="similarity">
    <text evidence="1 2">Belongs to the cytochrome P450 family.</text>
</comment>
<dbReference type="InterPro" id="IPR001128">
    <property type="entry name" value="Cyt_P450"/>
</dbReference>
<dbReference type="Proteomes" id="UP000030988">
    <property type="component" value="Unassembled WGS sequence"/>
</dbReference>
<organism evidence="3 4">
    <name type="scientific">Croceibacterium mercuriale</name>
    <dbReference type="NCBI Taxonomy" id="1572751"/>
    <lineage>
        <taxon>Bacteria</taxon>
        <taxon>Pseudomonadati</taxon>
        <taxon>Pseudomonadota</taxon>
        <taxon>Alphaproteobacteria</taxon>
        <taxon>Sphingomonadales</taxon>
        <taxon>Erythrobacteraceae</taxon>
        <taxon>Croceibacterium</taxon>
    </lineage>
</organism>
<proteinExistence type="inferred from homology"/>
<dbReference type="AlphaFoldDB" id="A0A0B2BV82"/>
<dbReference type="RefSeq" id="WP_039093989.1">
    <property type="nucleotide sequence ID" value="NZ_JTDN01000001.1"/>
</dbReference>
<dbReference type="GO" id="GO:0004497">
    <property type="term" value="F:monooxygenase activity"/>
    <property type="evidence" value="ECO:0007669"/>
    <property type="project" value="UniProtKB-KW"/>
</dbReference>
<dbReference type="SUPFAM" id="SSF48264">
    <property type="entry name" value="Cytochrome P450"/>
    <property type="match status" value="1"/>
</dbReference>
<keyword evidence="2" id="KW-0503">Monooxygenase</keyword>
<dbReference type="PANTHER" id="PTHR46696">
    <property type="entry name" value="P450, PUTATIVE (EUROFUNG)-RELATED"/>
    <property type="match status" value="1"/>
</dbReference>
<dbReference type="OrthoDB" id="5522954at2"/>
<comment type="caution">
    <text evidence="3">The sequence shown here is derived from an EMBL/GenBank/DDBJ whole genome shotgun (WGS) entry which is preliminary data.</text>
</comment>
<dbReference type="EMBL" id="JTDN01000001">
    <property type="protein sequence ID" value="KHL25538.1"/>
    <property type="molecule type" value="Genomic_DNA"/>
</dbReference>
<dbReference type="Pfam" id="PF00067">
    <property type="entry name" value="p450"/>
    <property type="match status" value="1"/>
</dbReference>
<protein>
    <submittedName>
        <fullName evidence="3">Cytochrome P450</fullName>
    </submittedName>
</protein>
<evidence type="ECO:0000256" key="2">
    <source>
        <dbReference type="RuleBase" id="RU000461"/>
    </source>
</evidence>
<dbReference type="InterPro" id="IPR017972">
    <property type="entry name" value="Cyt_P450_CS"/>
</dbReference>
<keyword evidence="2" id="KW-0349">Heme</keyword>
<keyword evidence="4" id="KW-1185">Reference proteome</keyword>
<dbReference type="InterPro" id="IPR036396">
    <property type="entry name" value="Cyt_P450_sf"/>
</dbReference>
<accession>A0A0B2BV82</accession>
<dbReference type="GO" id="GO:0016705">
    <property type="term" value="F:oxidoreductase activity, acting on paired donors, with incorporation or reduction of molecular oxygen"/>
    <property type="evidence" value="ECO:0007669"/>
    <property type="project" value="InterPro"/>
</dbReference>
<reference evidence="3 4" key="1">
    <citation type="submission" date="2014-11" db="EMBL/GenBank/DDBJ databases">
        <title>Draft genome sequence of Kirrobacter mercurialis.</title>
        <authorList>
            <person name="Coil D.A."/>
            <person name="Eisen J.A."/>
        </authorList>
    </citation>
    <scope>NUCLEOTIDE SEQUENCE [LARGE SCALE GENOMIC DNA]</scope>
    <source>
        <strain evidence="3 4">Coronado</strain>
    </source>
</reference>
<evidence type="ECO:0000256" key="1">
    <source>
        <dbReference type="ARBA" id="ARBA00010617"/>
    </source>
</evidence>
<keyword evidence="2" id="KW-0479">Metal-binding</keyword>
<dbReference type="InterPro" id="IPR002397">
    <property type="entry name" value="Cyt_P450_B"/>
</dbReference>
<gene>
    <name evidence="3" type="ORF">PK98_02345</name>
</gene>
<dbReference type="PROSITE" id="PS00086">
    <property type="entry name" value="CYTOCHROME_P450"/>
    <property type="match status" value="1"/>
</dbReference>
<dbReference type="GO" id="GO:0020037">
    <property type="term" value="F:heme binding"/>
    <property type="evidence" value="ECO:0007669"/>
    <property type="project" value="InterPro"/>
</dbReference>
<keyword evidence="2" id="KW-0560">Oxidoreductase</keyword>
<dbReference type="PRINTS" id="PR00359">
    <property type="entry name" value="BP450"/>
</dbReference>
<evidence type="ECO:0000313" key="3">
    <source>
        <dbReference type="EMBL" id="KHL25538.1"/>
    </source>
</evidence>
<dbReference type="PANTHER" id="PTHR46696:SF6">
    <property type="entry name" value="P450, PUTATIVE (EUROFUNG)-RELATED"/>
    <property type="match status" value="1"/>
</dbReference>
<dbReference type="GO" id="GO:0005506">
    <property type="term" value="F:iron ion binding"/>
    <property type="evidence" value="ECO:0007669"/>
    <property type="project" value="InterPro"/>
</dbReference>
<dbReference type="STRING" id="1572751.PK98_02345"/>
<name>A0A0B2BV82_9SPHN</name>
<evidence type="ECO:0000313" key="4">
    <source>
        <dbReference type="Proteomes" id="UP000030988"/>
    </source>
</evidence>